<comment type="caution">
    <text evidence="1">The sequence shown here is derived from an EMBL/GenBank/DDBJ whole genome shotgun (WGS) entry which is preliminary data.</text>
</comment>
<dbReference type="Proteomes" id="UP000292554">
    <property type="component" value="Unassembled WGS sequence"/>
</dbReference>
<protein>
    <submittedName>
        <fullName evidence="1">Uncharacterized protein</fullName>
    </submittedName>
</protein>
<proteinExistence type="predicted"/>
<reference evidence="1 2" key="1">
    <citation type="submission" date="2019-02" db="EMBL/GenBank/DDBJ databases">
        <title>Corallincola luteus sp. nov., a marine bacterium isolated from surface sediment of Bohai Sea in China.</title>
        <authorList>
            <person name="Ren Q."/>
        </authorList>
    </citation>
    <scope>NUCLEOTIDE SEQUENCE [LARGE SCALE GENOMIC DNA]</scope>
    <source>
        <strain evidence="1 2">DASS28</strain>
    </source>
</reference>
<sequence length="373" mass="42333">MSLLRRFVLDLGSSRLCQRTKSLPLLVLSLFWITGCEYLPHNPDLALSDDELTALRQAAIPADEGILSRFHDHTFVGLGDYHFNEEFMSYATSLVVSDEFVSRAQTVIVEFGNAKFQPLLDSYIAGEQVSRGEMLNVLRGSVFFTAWMPDVYADFFTAVRKANLSRPAHLQIKVVLAEQAFDWQQVKDSEQWQQAASNKVDGFFATVEKVIKSQQKALLIFGAFHLLRIPEGVSKALPDNELTLASRLLRHYPGALYSVWPMAQPEIIEALQPLSGKRLIDAQQPPFSALRFIDLMPKARYRLGKIDSRNAPVSALFDAMLYVGPTQRRTLFPKAVIDERLWVDEMKRRVQLMGGPLESKFTQILAESEQFYR</sequence>
<dbReference type="EMBL" id="SJXE01000003">
    <property type="protein sequence ID" value="TCI03696.1"/>
    <property type="molecule type" value="Genomic_DNA"/>
</dbReference>
<keyword evidence="2" id="KW-1185">Reference proteome</keyword>
<organism evidence="1 2">
    <name type="scientific">Corallincola luteus</name>
    <dbReference type="NCBI Taxonomy" id="1775177"/>
    <lineage>
        <taxon>Bacteria</taxon>
        <taxon>Pseudomonadati</taxon>
        <taxon>Pseudomonadota</taxon>
        <taxon>Gammaproteobacteria</taxon>
        <taxon>Alteromonadales</taxon>
        <taxon>Psychromonadaceae</taxon>
        <taxon>Corallincola</taxon>
    </lineage>
</organism>
<evidence type="ECO:0000313" key="2">
    <source>
        <dbReference type="Proteomes" id="UP000292554"/>
    </source>
</evidence>
<evidence type="ECO:0000313" key="1">
    <source>
        <dbReference type="EMBL" id="TCI03696.1"/>
    </source>
</evidence>
<name>A0ABY2APM0_9GAMM</name>
<dbReference type="RefSeq" id="WP_131415151.1">
    <property type="nucleotide sequence ID" value="NZ_SJXE01000003.1"/>
</dbReference>
<gene>
    <name evidence="1" type="ORF">EZV61_09125</name>
</gene>
<accession>A0ABY2APM0</accession>